<evidence type="ECO:0000259" key="5">
    <source>
        <dbReference type="PROSITE" id="PS51721"/>
    </source>
</evidence>
<organism evidence="6 7">
    <name type="scientific">Reinekea thalattae</name>
    <dbReference type="NCBI Taxonomy" id="2593301"/>
    <lineage>
        <taxon>Bacteria</taxon>
        <taxon>Pseudomonadati</taxon>
        <taxon>Pseudomonadota</taxon>
        <taxon>Gammaproteobacteria</taxon>
        <taxon>Oceanospirillales</taxon>
        <taxon>Saccharospirillaceae</taxon>
        <taxon>Reinekea</taxon>
    </lineage>
</organism>
<sequence length="287" mass="32169">MAKINWFPGHMAKARRQISDIIPKIDVVIEVLDARIPHSSMNPILTKVRRDKPVLRLLSKADLADPEVTQRWVEFLSSEKGIHVVPIVMQDRKQLAKIPDYCRNLAPHRGGLAKPVRSVVVGIPNVGKSTLINGLAGKKIARVGDEPAVTRNQQRIQIADDFTLMDTPGIMWPSPESELGGYRLAASGAIRDTAVEYEDIALFAVDYLAQRYPEALKTRYKIETLADSSMACMEQIARQRACIRGREVDWHKVSEIVLKDLRSGALGRISLEEVDNEVLYRDLLEEG</sequence>
<feature type="binding site" evidence="4">
    <location>
        <position position="169"/>
    </location>
    <ligand>
        <name>GTP</name>
        <dbReference type="ChEBI" id="CHEBI:37565"/>
    </ligand>
</feature>
<protein>
    <recommendedName>
        <fullName evidence="3">Ribosome biogenesis GTPase A</fullName>
    </recommendedName>
</protein>
<dbReference type="GO" id="GO:0006412">
    <property type="term" value="P:translation"/>
    <property type="evidence" value="ECO:0007669"/>
    <property type="project" value="TreeGrafter"/>
</dbReference>
<dbReference type="CDD" id="cd01856">
    <property type="entry name" value="YlqF"/>
    <property type="match status" value="1"/>
</dbReference>
<dbReference type="NCBIfam" id="TIGR03596">
    <property type="entry name" value="GTPase_YlqF"/>
    <property type="match status" value="1"/>
</dbReference>
<reference evidence="6 7" key="1">
    <citation type="submission" date="2019-07" db="EMBL/GenBank/DDBJ databases">
        <title>Reinekea sp. strain SSH23 genome sequencing and assembly.</title>
        <authorList>
            <person name="Kim I."/>
        </authorList>
    </citation>
    <scope>NUCLEOTIDE SEQUENCE [LARGE SCALE GENOMIC DNA]</scope>
    <source>
        <strain evidence="6 7">SSH23</strain>
    </source>
</reference>
<dbReference type="SUPFAM" id="SSF52540">
    <property type="entry name" value="P-loop containing nucleoside triphosphate hydrolases"/>
    <property type="match status" value="1"/>
</dbReference>
<dbReference type="GO" id="GO:0005737">
    <property type="term" value="C:cytoplasm"/>
    <property type="evidence" value="ECO:0007669"/>
    <property type="project" value="UniProtKB-SubCell"/>
</dbReference>
<dbReference type="PIRSF" id="PIRSF006230">
    <property type="entry name" value="MG442"/>
    <property type="match status" value="1"/>
</dbReference>
<evidence type="ECO:0000256" key="1">
    <source>
        <dbReference type="ARBA" id="ARBA00022741"/>
    </source>
</evidence>
<dbReference type="FunFam" id="3.40.50.300:FF:000590">
    <property type="entry name" value="Ribosome biogenesis GTPase A"/>
    <property type="match status" value="1"/>
</dbReference>
<evidence type="ECO:0000256" key="3">
    <source>
        <dbReference type="PIRNR" id="PIRNR006230"/>
    </source>
</evidence>
<dbReference type="GO" id="GO:0003924">
    <property type="term" value="F:GTPase activity"/>
    <property type="evidence" value="ECO:0007669"/>
    <property type="project" value="TreeGrafter"/>
</dbReference>
<comment type="caution">
    <text evidence="6">The sequence shown here is derived from an EMBL/GenBank/DDBJ whole genome shotgun (WGS) entry which is preliminary data.</text>
</comment>
<dbReference type="PANTHER" id="PTHR45782:SF4">
    <property type="entry name" value="MITOCHONDRIAL RIBOSOME-ASSOCIATED GTPASE 1"/>
    <property type="match status" value="1"/>
</dbReference>
<evidence type="ECO:0000313" key="7">
    <source>
        <dbReference type="Proteomes" id="UP000321764"/>
    </source>
</evidence>
<dbReference type="InterPro" id="IPR016478">
    <property type="entry name" value="GTPase_MTG1"/>
</dbReference>
<evidence type="ECO:0000256" key="2">
    <source>
        <dbReference type="ARBA" id="ARBA00023134"/>
    </source>
</evidence>
<comment type="similarity">
    <text evidence="3">Belongs to the TRAFAC class YlqF/YawG GTPase family. MTG1 subfamily.</text>
</comment>
<dbReference type="AlphaFoldDB" id="A0A5C8ZA44"/>
<gene>
    <name evidence="6" type="primary">ylqF</name>
    <name evidence="6" type="ORF">FME95_05695</name>
</gene>
<evidence type="ECO:0000313" key="6">
    <source>
        <dbReference type="EMBL" id="TXR54038.1"/>
    </source>
</evidence>
<dbReference type="PRINTS" id="PR00326">
    <property type="entry name" value="GTP1OBG"/>
</dbReference>
<comment type="subcellular location">
    <subcellularLocation>
        <location evidence="3">Cytoplasm</location>
    </subcellularLocation>
</comment>
<keyword evidence="3" id="KW-0963">Cytoplasm</keyword>
<dbReference type="PROSITE" id="PS51721">
    <property type="entry name" value="G_CP"/>
    <property type="match status" value="1"/>
</dbReference>
<dbReference type="InterPro" id="IPR030378">
    <property type="entry name" value="G_CP_dom"/>
</dbReference>
<dbReference type="Pfam" id="PF01926">
    <property type="entry name" value="MMR_HSR1"/>
    <property type="match status" value="1"/>
</dbReference>
<dbReference type="EMBL" id="VKAD01000001">
    <property type="protein sequence ID" value="TXR54038.1"/>
    <property type="molecule type" value="Genomic_DNA"/>
</dbReference>
<dbReference type="PANTHER" id="PTHR45782">
    <property type="entry name" value="MITOCHONDRIAL RIBOSOME-ASSOCIATED GTPASE 1"/>
    <property type="match status" value="1"/>
</dbReference>
<dbReference type="InterPro" id="IPR027417">
    <property type="entry name" value="P-loop_NTPase"/>
</dbReference>
<dbReference type="RefSeq" id="WP_147713437.1">
    <property type="nucleotide sequence ID" value="NZ_VKAD01000001.1"/>
</dbReference>
<keyword evidence="2 3" id="KW-0342">GTP-binding</keyword>
<dbReference type="InterPro" id="IPR023179">
    <property type="entry name" value="GTP-bd_ortho_bundle_sf"/>
</dbReference>
<feature type="binding site" evidence="4">
    <location>
        <begin position="125"/>
        <end position="130"/>
    </location>
    <ligand>
        <name>GTP</name>
        <dbReference type="ChEBI" id="CHEBI:37565"/>
    </ligand>
</feature>
<keyword evidence="1 3" id="KW-0547">Nucleotide-binding</keyword>
<accession>A0A5C8ZA44</accession>
<proteinExistence type="inferred from homology"/>
<evidence type="ECO:0000256" key="4">
    <source>
        <dbReference type="PIRSR" id="PIRSR006230-1"/>
    </source>
</evidence>
<dbReference type="GO" id="GO:0005525">
    <property type="term" value="F:GTP binding"/>
    <property type="evidence" value="ECO:0007669"/>
    <property type="project" value="UniProtKB-KW"/>
</dbReference>
<dbReference type="OrthoDB" id="9779790at2"/>
<dbReference type="Gene3D" id="1.10.1580.10">
    <property type="match status" value="1"/>
</dbReference>
<dbReference type="InterPro" id="IPR019991">
    <property type="entry name" value="GTP-bd_ribosome_bgen"/>
</dbReference>
<name>A0A5C8ZA44_9GAMM</name>
<keyword evidence="7" id="KW-1185">Reference proteome</keyword>
<dbReference type="Gene3D" id="3.40.50.300">
    <property type="entry name" value="P-loop containing nucleotide triphosphate hydrolases"/>
    <property type="match status" value="1"/>
</dbReference>
<dbReference type="Proteomes" id="UP000321764">
    <property type="component" value="Unassembled WGS sequence"/>
</dbReference>
<dbReference type="InterPro" id="IPR006073">
    <property type="entry name" value="GTP-bd"/>
</dbReference>
<feature type="domain" description="CP-type G" evidence="5">
    <location>
        <begin position="15"/>
        <end position="173"/>
    </location>
</feature>
<comment type="function">
    <text evidence="3">Required for a late step of 50S ribosomal subunit assembly. Has GTPase activity.</text>
</comment>